<evidence type="ECO:0000313" key="1">
    <source>
        <dbReference type="EMBL" id="KAK8533903.1"/>
    </source>
</evidence>
<dbReference type="Proteomes" id="UP001472677">
    <property type="component" value="Unassembled WGS sequence"/>
</dbReference>
<keyword evidence="2" id="KW-1185">Reference proteome</keyword>
<evidence type="ECO:0000313" key="2">
    <source>
        <dbReference type="Proteomes" id="UP001472677"/>
    </source>
</evidence>
<organism evidence="1 2">
    <name type="scientific">Hibiscus sabdariffa</name>
    <name type="common">roselle</name>
    <dbReference type="NCBI Taxonomy" id="183260"/>
    <lineage>
        <taxon>Eukaryota</taxon>
        <taxon>Viridiplantae</taxon>
        <taxon>Streptophyta</taxon>
        <taxon>Embryophyta</taxon>
        <taxon>Tracheophyta</taxon>
        <taxon>Spermatophyta</taxon>
        <taxon>Magnoliopsida</taxon>
        <taxon>eudicotyledons</taxon>
        <taxon>Gunneridae</taxon>
        <taxon>Pentapetalae</taxon>
        <taxon>rosids</taxon>
        <taxon>malvids</taxon>
        <taxon>Malvales</taxon>
        <taxon>Malvaceae</taxon>
        <taxon>Malvoideae</taxon>
        <taxon>Hibiscus</taxon>
    </lineage>
</organism>
<name>A0ABR2DAH6_9ROSI</name>
<comment type="caution">
    <text evidence="1">The sequence shown here is derived from an EMBL/GenBank/DDBJ whole genome shotgun (WGS) entry which is preliminary data.</text>
</comment>
<proteinExistence type="predicted"/>
<dbReference type="EMBL" id="JBBPBM010000032">
    <property type="protein sequence ID" value="KAK8533903.1"/>
    <property type="molecule type" value="Genomic_DNA"/>
</dbReference>
<accession>A0ABR2DAH6</accession>
<gene>
    <name evidence="1" type="ORF">V6N12_047305</name>
</gene>
<sequence length="74" mass="8110">MDFLIKAGYKNGKGYALFSSTLHSWHTVSSTGTEVNSLPQNLKAETVKLGGGLGIGEAIDKERSKLWIRWNITS</sequence>
<reference evidence="1 2" key="1">
    <citation type="journal article" date="2024" name="G3 (Bethesda)">
        <title>Genome assembly of Hibiscus sabdariffa L. provides insights into metabolisms of medicinal natural products.</title>
        <authorList>
            <person name="Kim T."/>
        </authorList>
    </citation>
    <scope>NUCLEOTIDE SEQUENCE [LARGE SCALE GENOMIC DNA]</scope>
    <source>
        <strain evidence="1">TK-2024</strain>
        <tissue evidence="1">Old leaves</tissue>
    </source>
</reference>
<protein>
    <submittedName>
        <fullName evidence="1">Uncharacterized protein</fullName>
    </submittedName>
</protein>